<dbReference type="EMBL" id="BAKI01000009">
    <property type="protein sequence ID" value="GAF36295.1"/>
    <property type="molecule type" value="Genomic_DNA"/>
</dbReference>
<evidence type="ECO:0000313" key="1">
    <source>
        <dbReference type="EMBL" id="GAF36295.1"/>
    </source>
</evidence>
<dbReference type="Proteomes" id="UP000019488">
    <property type="component" value="Unassembled WGS sequence"/>
</dbReference>
<evidence type="ECO:0000313" key="2">
    <source>
        <dbReference type="Proteomes" id="UP000019488"/>
    </source>
</evidence>
<dbReference type="AlphaFoldDB" id="X0QCG0"/>
<gene>
    <name evidence="1" type="ORF">JCM14108_1257</name>
</gene>
<comment type="caution">
    <text evidence="1">The sequence shown here is derived from an EMBL/GenBank/DDBJ whole genome shotgun (WGS) entry which is preliminary data.</text>
</comment>
<sequence>MKLKHTIIGALGLLLIVGGLAGCGKQQSANVTKDYPNGSITIPAKNGSICGPPITLPMRRAFSKRMGLRQI</sequence>
<dbReference type="PROSITE" id="PS51257">
    <property type="entry name" value="PROKAR_LIPOPROTEIN"/>
    <property type="match status" value="1"/>
</dbReference>
<protein>
    <submittedName>
        <fullName evidence="1">ABC-type nitrate/sulfonate/bicarbonate transport systems, periplasmic components</fullName>
    </submittedName>
</protein>
<name>X0QCG0_9LACO</name>
<reference evidence="1" key="1">
    <citation type="journal article" date="2014" name="Genome Announc.">
        <title>Draft Genome Sequences of Two Lactobacillus Strains, L. farraginis JCM 14108T and L. composti JCM 14202T, Isolated from Compost of Distilled Shochu Residue.</title>
        <authorList>
            <person name="Yuki M."/>
            <person name="Oshima K."/>
            <person name="Suda W."/>
            <person name="Kitahara M."/>
            <person name="Kitamura K."/>
            <person name="Iida T."/>
            <person name="Hattori M."/>
            <person name="Ohkuma M."/>
        </authorList>
    </citation>
    <scope>NUCLEOTIDE SEQUENCE [LARGE SCALE GENOMIC DNA]</scope>
    <source>
        <strain evidence="1">JCM 14108</strain>
    </source>
</reference>
<proteinExistence type="predicted"/>
<organism evidence="1 2">
    <name type="scientific">Lentilactobacillus farraginis DSM 18382 = JCM 14108</name>
    <dbReference type="NCBI Taxonomy" id="1423743"/>
    <lineage>
        <taxon>Bacteria</taxon>
        <taxon>Bacillati</taxon>
        <taxon>Bacillota</taxon>
        <taxon>Bacilli</taxon>
        <taxon>Lactobacillales</taxon>
        <taxon>Lactobacillaceae</taxon>
        <taxon>Lentilactobacillus</taxon>
    </lineage>
</organism>
<accession>X0QCG0</accession>